<sequence>MTPLRGRLAMILPTSSKDSISMETESVGTFLWSITYVVDFLATSYEVEFLEPIKSVTLVLVESTVMVGFSNFIALIVSSLTELIEATFLKAIAIVFTTLVESTETVFLELIAHIAATPTKSTEELFSELVAPIATISMGSTEMRSHLRSVLP</sequence>
<gene>
    <name evidence="1" type="ORF">Nepgr_007403</name>
</gene>
<reference evidence="1" key="1">
    <citation type="submission" date="2023-05" db="EMBL/GenBank/DDBJ databases">
        <title>Nepenthes gracilis genome sequencing.</title>
        <authorList>
            <person name="Fukushima K."/>
        </authorList>
    </citation>
    <scope>NUCLEOTIDE SEQUENCE</scope>
    <source>
        <strain evidence="1">SING2019-196</strain>
    </source>
</reference>
<dbReference type="Proteomes" id="UP001279734">
    <property type="component" value="Unassembled WGS sequence"/>
</dbReference>
<protein>
    <submittedName>
        <fullName evidence="1">Uncharacterized protein</fullName>
    </submittedName>
</protein>
<proteinExistence type="predicted"/>
<dbReference type="EMBL" id="BSYO01000006">
    <property type="protein sequence ID" value="GMH05563.1"/>
    <property type="molecule type" value="Genomic_DNA"/>
</dbReference>
<evidence type="ECO:0000313" key="1">
    <source>
        <dbReference type="EMBL" id="GMH05563.1"/>
    </source>
</evidence>
<dbReference type="AlphaFoldDB" id="A0AAD3XI98"/>
<comment type="caution">
    <text evidence="1">The sequence shown here is derived from an EMBL/GenBank/DDBJ whole genome shotgun (WGS) entry which is preliminary data.</text>
</comment>
<accession>A0AAD3XI98</accession>
<keyword evidence="2" id="KW-1185">Reference proteome</keyword>
<evidence type="ECO:0000313" key="2">
    <source>
        <dbReference type="Proteomes" id="UP001279734"/>
    </source>
</evidence>
<name>A0AAD3XI98_NEPGR</name>
<organism evidence="1 2">
    <name type="scientific">Nepenthes gracilis</name>
    <name type="common">Slender pitcher plant</name>
    <dbReference type="NCBI Taxonomy" id="150966"/>
    <lineage>
        <taxon>Eukaryota</taxon>
        <taxon>Viridiplantae</taxon>
        <taxon>Streptophyta</taxon>
        <taxon>Embryophyta</taxon>
        <taxon>Tracheophyta</taxon>
        <taxon>Spermatophyta</taxon>
        <taxon>Magnoliopsida</taxon>
        <taxon>eudicotyledons</taxon>
        <taxon>Gunneridae</taxon>
        <taxon>Pentapetalae</taxon>
        <taxon>Caryophyllales</taxon>
        <taxon>Nepenthaceae</taxon>
        <taxon>Nepenthes</taxon>
    </lineage>
</organism>